<dbReference type="InterPro" id="IPR023996">
    <property type="entry name" value="TonB-dep_OMP_SusC/RagA"/>
</dbReference>
<proteinExistence type="inferred from homology"/>
<dbReference type="Gene3D" id="2.170.130.10">
    <property type="entry name" value="TonB-dependent receptor, plug domain"/>
    <property type="match status" value="1"/>
</dbReference>
<dbReference type="KEGG" id="fgl:EM308_13295"/>
<dbReference type="SUPFAM" id="SSF56935">
    <property type="entry name" value="Porins"/>
    <property type="match status" value="1"/>
</dbReference>
<dbReference type="NCBIfam" id="TIGR04056">
    <property type="entry name" value="OMP_RagA_SusC"/>
    <property type="match status" value="1"/>
</dbReference>
<dbReference type="NCBIfam" id="TIGR04057">
    <property type="entry name" value="SusC_RagA_signa"/>
    <property type="match status" value="1"/>
</dbReference>
<dbReference type="SUPFAM" id="SSF49464">
    <property type="entry name" value="Carboxypeptidase regulatory domain-like"/>
    <property type="match status" value="1"/>
</dbReference>
<dbReference type="PROSITE" id="PS52016">
    <property type="entry name" value="TONB_DEPENDENT_REC_3"/>
    <property type="match status" value="1"/>
</dbReference>
<comment type="subcellular location">
    <subcellularLocation>
        <location evidence="1 7">Cell outer membrane</location>
        <topology evidence="1 7">Multi-pass membrane protein</topology>
    </subcellularLocation>
</comment>
<dbReference type="Gene3D" id="2.40.170.20">
    <property type="entry name" value="TonB-dependent receptor, beta-barrel domain"/>
    <property type="match status" value="1"/>
</dbReference>
<dbReference type="Pfam" id="PF13715">
    <property type="entry name" value="CarbopepD_reg_2"/>
    <property type="match status" value="1"/>
</dbReference>
<dbReference type="InterPro" id="IPR012910">
    <property type="entry name" value="Plug_dom"/>
</dbReference>
<evidence type="ECO:0000256" key="2">
    <source>
        <dbReference type="ARBA" id="ARBA00022448"/>
    </source>
</evidence>
<feature type="domain" description="TonB-dependent receptor plug" evidence="8">
    <location>
        <begin position="103"/>
        <end position="211"/>
    </location>
</feature>
<organism evidence="9 10">
    <name type="scientific">Flavobacterium gilvum</name>
    <dbReference type="NCBI Taxonomy" id="1492737"/>
    <lineage>
        <taxon>Bacteria</taxon>
        <taxon>Pseudomonadati</taxon>
        <taxon>Bacteroidota</taxon>
        <taxon>Flavobacteriia</taxon>
        <taxon>Flavobacteriales</taxon>
        <taxon>Flavobacteriaceae</taxon>
        <taxon>Flavobacterium</taxon>
    </lineage>
</organism>
<dbReference type="GO" id="GO:0009279">
    <property type="term" value="C:cell outer membrane"/>
    <property type="evidence" value="ECO:0007669"/>
    <property type="project" value="UniProtKB-SubCell"/>
</dbReference>
<reference evidence="9 10" key="1">
    <citation type="submission" date="2016-10" db="EMBL/GenBank/DDBJ databases">
        <title>Flavobacterium gilvum sp. nov., isolated from stream water.</title>
        <authorList>
            <person name="Shin S.-K."/>
            <person name="Cho Y.-J."/>
            <person name="Yi H."/>
        </authorList>
    </citation>
    <scope>NUCLEOTIDE SEQUENCE [LARGE SCALE GENOMIC DNA]</scope>
    <source>
        <strain evidence="9 10">EM1308</strain>
    </source>
</reference>
<keyword evidence="10" id="KW-1185">Reference proteome</keyword>
<keyword evidence="6 7" id="KW-0998">Cell outer membrane</keyword>
<evidence type="ECO:0000256" key="7">
    <source>
        <dbReference type="PROSITE-ProRule" id="PRU01360"/>
    </source>
</evidence>
<evidence type="ECO:0000256" key="5">
    <source>
        <dbReference type="ARBA" id="ARBA00023136"/>
    </source>
</evidence>
<name>A0AAC9N4X8_9FLAO</name>
<sequence length="1039" mass="114766">MTIVPTFAQAQGKMISGTVHDEKKEPLPGVTVSVKGTKEATMTDFTGQYKIKATSKDQLVFSYISYETATITVGDRSSIDVGLHSTTSNLEEIVVIGYGTVKRKDLTGSVGSVSMADINKAPIRSFDDALAGRVAGVQVTSSDGRPGSGVDIVIRGNNSLTQANSPLYVIDGFLIEDPNNNVINPADIESIDILKDASATAIYGARGANGVIVIQTKRGKKGKPVFTFNSTTGVQNSISRVEVMDPYNYVKYQIEVDPTLAAPVGSPKTPTELYLTGPGRTLDYYKTVKPVDWQDLITRTAMYKNNDFAVRGGTDKFKYAVSLSMVDQDGVVLNSNYKRYQGRLNLDYSITDKLKVGINTNYSFLKQTGLDPTKGDFAGATTSNVFASVWGTRPVPSETYNIEEEFVDPSITNASDYRVNPIAALENTYDVTEVKNFGFNGYVEYLLAKNLKLRSTFGINENRSERDEFYNSQTSRGRKGSVNGVQGIIGNTNYSNWLNENTITWDKTYGKSKIVALGGFTAQQRKDWFNGYSEYQLKDESLMFDGMGIGLGVPQRVIPTNTEWTMASFLARVNYNYGSKYMITASMRADGSSKFPTENHWGYFPSGAIAWKFKEENFLKNNKVLSDGKLRASYGQTGNNRVGPYDYLTTYFNPISNSYAFNGVYMDGVIPNTLGNSELKWETTEAMDIGLDLGFFDQRISFAADVYKKTTNDLLLKTQIPNSSGFTTAFKNVGSIENKGLELTLNTRNIVTKDFTWSTSANIAFNKNKLLALNEGQDYMESTINNFDVNTSGYIARVGEPIGLMYGLQSLGTYKNEDFTGSGTTADPYVLKTGIAGNGNTRASIRPGDVKYQDQNGDLTIDKLDYTVIGNGQPKHTGGFSNNFTYKNFDLNVFFQWSYGNDILNGNRVIFDAAGAGINKNLFANFADRWSPENPNSDIPRVRGYIGSAGGYSSYTVEDGSYLRFKTLALGYNVDQKLVTKWHLKSMRFFVSGQNLYTWTKYTGPDPEVNTNRTALTPGFDYSPYPRARTIAFGTNITF</sequence>
<evidence type="ECO:0000313" key="10">
    <source>
        <dbReference type="Proteomes" id="UP000175968"/>
    </source>
</evidence>
<dbReference type="InterPro" id="IPR023997">
    <property type="entry name" value="TonB-dep_OMP_SusC/RagA_CS"/>
</dbReference>
<dbReference type="EMBL" id="CP017479">
    <property type="protein sequence ID" value="AOW11395.1"/>
    <property type="molecule type" value="Genomic_DNA"/>
</dbReference>
<keyword evidence="4 7" id="KW-0812">Transmembrane</keyword>
<evidence type="ECO:0000256" key="4">
    <source>
        <dbReference type="ARBA" id="ARBA00022692"/>
    </source>
</evidence>
<gene>
    <name evidence="9" type="ORF">EM308_13295</name>
</gene>
<dbReference type="InterPro" id="IPR037066">
    <property type="entry name" value="Plug_dom_sf"/>
</dbReference>
<keyword evidence="2 7" id="KW-0813">Transport</keyword>
<evidence type="ECO:0000256" key="3">
    <source>
        <dbReference type="ARBA" id="ARBA00022452"/>
    </source>
</evidence>
<dbReference type="Gene3D" id="2.60.40.1120">
    <property type="entry name" value="Carboxypeptidase-like, regulatory domain"/>
    <property type="match status" value="1"/>
</dbReference>
<evidence type="ECO:0000313" key="9">
    <source>
        <dbReference type="EMBL" id="AOW11395.1"/>
    </source>
</evidence>
<evidence type="ECO:0000256" key="1">
    <source>
        <dbReference type="ARBA" id="ARBA00004571"/>
    </source>
</evidence>
<dbReference type="AlphaFoldDB" id="A0AAC9N4X8"/>
<evidence type="ECO:0000259" key="8">
    <source>
        <dbReference type="Pfam" id="PF07715"/>
    </source>
</evidence>
<comment type="similarity">
    <text evidence="7">Belongs to the TonB-dependent receptor family.</text>
</comment>
<keyword evidence="5 7" id="KW-0472">Membrane</keyword>
<protein>
    <submittedName>
        <fullName evidence="9">SusC/RagA family TonB-linked outer membrane protein</fullName>
    </submittedName>
</protein>
<dbReference type="InterPro" id="IPR008969">
    <property type="entry name" value="CarboxyPept-like_regulatory"/>
</dbReference>
<accession>A0AAC9N4X8</accession>
<dbReference type="Pfam" id="PF07715">
    <property type="entry name" value="Plug"/>
    <property type="match status" value="1"/>
</dbReference>
<dbReference type="FunFam" id="2.170.130.10:FF:000008">
    <property type="entry name" value="SusC/RagA family TonB-linked outer membrane protein"/>
    <property type="match status" value="1"/>
</dbReference>
<dbReference type="Proteomes" id="UP000175968">
    <property type="component" value="Chromosome"/>
</dbReference>
<evidence type="ECO:0000256" key="6">
    <source>
        <dbReference type="ARBA" id="ARBA00023237"/>
    </source>
</evidence>
<dbReference type="InterPro" id="IPR036942">
    <property type="entry name" value="Beta-barrel_TonB_sf"/>
</dbReference>
<keyword evidence="3 7" id="KW-1134">Transmembrane beta strand</keyword>
<dbReference type="InterPro" id="IPR039426">
    <property type="entry name" value="TonB-dep_rcpt-like"/>
</dbReference>